<dbReference type="Proteomes" id="UP001224122">
    <property type="component" value="Unassembled WGS sequence"/>
</dbReference>
<evidence type="ECO:0000313" key="1">
    <source>
        <dbReference type="EMBL" id="MDQ0201191.1"/>
    </source>
</evidence>
<accession>A0ABT9Y0C0</accession>
<name>A0ABT9Y0C0_9BACI</name>
<evidence type="ECO:0008006" key="3">
    <source>
        <dbReference type="Google" id="ProtNLM"/>
    </source>
</evidence>
<organism evidence="1 2">
    <name type="scientific">Neobacillus ginsengisoli</name>
    <dbReference type="NCBI Taxonomy" id="904295"/>
    <lineage>
        <taxon>Bacteria</taxon>
        <taxon>Bacillati</taxon>
        <taxon>Bacillota</taxon>
        <taxon>Bacilli</taxon>
        <taxon>Bacillales</taxon>
        <taxon>Bacillaceae</taxon>
        <taxon>Neobacillus</taxon>
    </lineage>
</organism>
<comment type="caution">
    <text evidence="1">The sequence shown here is derived from an EMBL/GenBank/DDBJ whole genome shotgun (WGS) entry which is preliminary data.</text>
</comment>
<gene>
    <name evidence="1" type="ORF">J2S10_004397</name>
</gene>
<proteinExistence type="predicted"/>
<sequence>MSFYDKMFSTLGYKTLQIIFNVDEPSLTEEEKRLLVQLIILMEKDTELKAKVNEVISSNLDNVAKLDMFYKLEKNKE</sequence>
<evidence type="ECO:0000313" key="2">
    <source>
        <dbReference type="Proteomes" id="UP001224122"/>
    </source>
</evidence>
<reference evidence="1 2" key="1">
    <citation type="submission" date="2023-07" db="EMBL/GenBank/DDBJ databases">
        <title>Genomic Encyclopedia of Type Strains, Phase IV (KMG-IV): sequencing the most valuable type-strain genomes for metagenomic binning, comparative biology and taxonomic classification.</title>
        <authorList>
            <person name="Goeker M."/>
        </authorList>
    </citation>
    <scope>NUCLEOTIDE SEQUENCE [LARGE SCALE GENOMIC DNA]</scope>
    <source>
        <strain evidence="1 2">DSM 27594</strain>
    </source>
</reference>
<dbReference type="RefSeq" id="WP_307412293.1">
    <property type="nucleotide sequence ID" value="NZ_JAUSTW010000008.1"/>
</dbReference>
<keyword evidence="2" id="KW-1185">Reference proteome</keyword>
<dbReference type="EMBL" id="JAUSTW010000008">
    <property type="protein sequence ID" value="MDQ0201191.1"/>
    <property type="molecule type" value="Genomic_DNA"/>
</dbReference>
<protein>
    <recommendedName>
        <fullName evidence="3">IDEAL domain-containing protein</fullName>
    </recommendedName>
</protein>